<dbReference type="InterPro" id="IPR001138">
    <property type="entry name" value="Zn2Cys6_DnaBD"/>
</dbReference>
<gene>
    <name evidence="3" type="primary">TPHA0N01100</name>
    <name evidence="3" type="ordered locus">TPHA_0N01100</name>
</gene>
<evidence type="ECO:0000259" key="2">
    <source>
        <dbReference type="PROSITE" id="PS50048"/>
    </source>
</evidence>
<dbReference type="OMA" id="CWACRLK"/>
<dbReference type="AlphaFoldDB" id="G8C163"/>
<proteinExistence type="predicted"/>
<dbReference type="GeneID" id="11532146"/>
<feature type="domain" description="Zn(2)-C6 fungal-type" evidence="2">
    <location>
        <begin position="13"/>
        <end position="43"/>
    </location>
</feature>
<dbReference type="PROSITE" id="PS50048">
    <property type="entry name" value="ZN2_CY6_FUNGAL_2"/>
    <property type="match status" value="1"/>
</dbReference>
<dbReference type="HOGENOM" id="CLU_050082_0_0_1"/>
<organism evidence="3 4">
    <name type="scientific">Tetrapisispora phaffii (strain ATCC 24235 / CBS 4417 / NBRC 1672 / NRRL Y-8282 / UCD 70-5)</name>
    <name type="common">Yeast</name>
    <name type="synonym">Fabospora phaffii</name>
    <dbReference type="NCBI Taxonomy" id="1071381"/>
    <lineage>
        <taxon>Eukaryota</taxon>
        <taxon>Fungi</taxon>
        <taxon>Dikarya</taxon>
        <taxon>Ascomycota</taxon>
        <taxon>Saccharomycotina</taxon>
        <taxon>Saccharomycetes</taxon>
        <taxon>Saccharomycetales</taxon>
        <taxon>Saccharomycetaceae</taxon>
        <taxon>Tetrapisispora</taxon>
    </lineage>
</organism>
<dbReference type="PANTHER" id="PTHR37534:SF46">
    <property type="entry name" value="ZN(II)2CYS6 TRANSCRIPTION FACTOR (EUROFUNG)"/>
    <property type="match status" value="1"/>
</dbReference>
<dbReference type="eggNOG" id="ENOG502QU1Y">
    <property type="taxonomic scope" value="Eukaryota"/>
</dbReference>
<dbReference type="CDD" id="cd00067">
    <property type="entry name" value="GAL4"/>
    <property type="match status" value="1"/>
</dbReference>
<dbReference type="RefSeq" id="XP_003688325.1">
    <property type="nucleotide sequence ID" value="XM_003688277.1"/>
</dbReference>
<dbReference type="Pfam" id="PF00172">
    <property type="entry name" value="Zn_clus"/>
    <property type="match status" value="1"/>
</dbReference>
<evidence type="ECO:0000256" key="1">
    <source>
        <dbReference type="ARBA" id="ARBA00023242"/>
    </source>
</evidence>
<sequence length="397" mass="46587">MLVKNTNTRKFTGCWACRFKKKKCNEQRPQCTLCIQHGNHCSYDVKLIWLENNMYKLDTNSQMEHSDNIKETDTVEQYYNSNIISNDKNMADHVKTYKNKKFTISIRRLKIYDNAVPSVYGPVEGRDYRQDTVEAILDDMLFKLENISELDGYVSGHQGPFHVFSNNYKKSNGIVKHSVTKKTPSNVDTKIIINFIDKCVPAWIADQFEDTTQDNKNILIMASTSYIKRALLSNKKLSKIYFQLLKLNQKELIQNLDHYLKDTYNLSPVILMLLLIRCPSEVMLISVMCEKWILQYLPNKIEPYHYPLINLTTKITSNLKVLDRCYNILKNQSLNGDSLLNRLLVQVTERITQCWCDKVFQEMVSFKDASHSWEQMHYWETKLQTQYSIAYSQNLRS</sequence>
<reference evidence="3 4" key="1">
    <citation type="journal article" date="2011" name="Proc. Natl. Acad. Sci. U.S.A.">
        <title>Evolutionary erosion of yeast sex chromosomes by mating-type switching accidents.</title>
        <authorList>
            <person name="Gordon J.L."/>
            <person name="Armisen D."/>
            <person name="Proux-Wera E."/>
            <person name="Oheigeartaigh S.S."/>
            <person name="Byrne K.P."/>
            <person name="Wolfe K.H."/>
        </authorList>
    </citation>
    <scope>NUCLEOTIDE SEQUENCE [LARGE SCALE GENOMIC DNA]</scope>
    <source>
        <strain evidence="4">ATCC 24235 / CBS 4417 / NBRC 1672 / NRRL Y-8282 / UCD 70-5</strain>
    </source>
</reference>
<keyword evidence="1" id="KW-0539">Nucleus</keyword>
<dbReference type="STRING" id="1071381.G8C163"/>
<dbReference type="GO" id="GO:0000981">
    <property type="term" value="F:DNA-binding transcription factor activity, RNA polymerase II-specific"/>
    <property type="evidence" value="ECO:0007669"/>
    <property type="project" value="InterPro"/>
</dbReference>
<keyword evidence="4" id="KW-1185">Reference proteome</keyword>
<dbReference type="SMART" id="SM00066">
    <property type="entry name" value="GAL4"/>
    <property type="match status" value="1"/>
</dbReference>
<dbReference type="Proteomes" id="UP000005666">
    <property type="component" value="Chromosome 14"/>
</dbReference>
<dbReference type="GO" id="GO:0008270">
    <property type="term" value="F:zinc ion binding"/>
    <property type="evidence" value="ECO:0007669"/>
    <property type="project" value="InterPro"/>
</dbReference>
<dbReference type="SUPFAM" id="SSF57701">
    <property type="entry name" value="Zn2/Cys6 DNA-binding domain"/>
    <property type="match status" value="1"/>
</dbReference>
<dbReference type="OrthoDB" id="416217at2759"/>
<dbReference type="PROSITE" id="PS00463">
    <property type="entry name" value="ZN2_CY6_FUNGAL_1"/>
    <property type="match status" value="1"/>
</dbReference>
<dbReference type="Gene3D" id="4.10.240.10">
    <property type="entry name" value="Zn(2)-C6 fungal-type DNA-binding domain"/>
    <property type="match status" value="1"/>
</dbReference>
<dbReference type="EMBL" id="HE612869">
    <property type="protein sequence ID" value="CCE65891.1"/>
    <property type="molecule type" value="Genomic_DNA"/>
</dbReference>
<accession>G8C163</accession>
<dbReference type="PANTHER" id="PTHR37534">
    <property type="entry name" value="TRANSCRIPTIONAL ACTIVATOR PROTEIN UGA3"/>
    <property type="match status" value="1"/>
</dbReference>
<evidence type="ECO:0000313" key="3">
    <source>
        <dbReference type="EMBL" id="CCE65891.1"/>
    </source>
</evidence>
<dbReference type="KEGG" id="tpf:TPHA_0N01100"/>
<name>G8C163_TETPH</name>
<evidence type="ECO:0000313" key="4">
    <source>
        <dbReference type="Proteomes" id="UP000005666"/>
    </source>
</evidence>
<protein>
    <recommendedName>
        <fullName evidence="2">Zn(2)-C6 fungal-type domain-containing protein</fullName>
    </recommendedName>
</protein>
<dbReference type="InterPro" id="IPR036864">
    <property type="entry name" value="Zn2-C6_fun-type_DNA-bd_sf"/>
</dbReference>